<dbReference type="PANTHER" id="PTHR43364:SF4">
    <property type="entry name" value="NAD(P)-LINKED OXIDOREDUCTASE SUPERFAMILY PROTEIN"/>
    <property type="match status" value="1"/>
</dbReference>
<dbReference type="SUPFAM" id="SSF51430">
    <property type="entry name" value="NAD(P)-linked oxidoreductase"/>
    <property type="match status" value="1"/>
</dbReference>
<dbReference type="InterPro" id="IPR036812">
    <property type="entry name" value="NAD(P)_OxRdtase_dom_sf"/>
</dbReference>
<feature type="domain" description="NADP-dependent oxidoreductase" evidence="2">
    <location>
        <begin position="22"/>
        <end position="313"/>
    </location>
</feature>
<dbReference type="InterPro" id="IPR023210">
    <property type="entry name" value="NADP_OxRdtase_dom"/>
</dbReference>
<dbReference type="Gene3D" id="3.20.20.100">
    <property type="entry name" value="NADP-dependent oxidoreductase domain"/>
    <property type="match status" value="1"/>
</dbReference>
<dbReference type="GO" id="GO:0005829">
    <property type="term" value="C:cytosol"/>
    <property type="evidence" value="ECO:0007669"/>
    <property type="project" value="TreeGrafter"/>
</dbReference>
<comment type="caution">
    <text evidence="3">The sequence shown here is derived from an EMBL/GenBank/DDBJ whole genome shotgun (WGS) entry which is preliminary data.</text>
</comment>
<keyword evidence="4" id="KW-1185">Reference proteome</keyword>
<evidence type="ECO:0000313" key="3">
    <source>
        <dbReference type="EMBL" id="OPA75192.1"/>
    </source>
</evidence>
<dbReference type="PANTHER" id="PTHR43364">
    <property type="entry name" value="NADH-SPECIFIC METHYLGLYOXAL REDUCTASE-RELATED"/>
    <property type="match status" value="1"/>
</dbReference>
<dbReference type="InterPro" id="IPR020471">
    <property type="entry name" value="AKR"/>
</dbReference>
<evidence type="ECO:0000313" key="4">
    <source>
        <dbReference type="Proteomes" id="UP000190188"/>
    </source>
</evidence>
<dbReference type="EMBL" id="MSZX01000009">
    <property type="protein sequence ID" value="OPA75192.1"/>
    <property type="molecule type" value="Genomic_DNA"/>
</dbReference>
<dbReference type="OrthoDB" id="9773828at2"/>
<accession>A0A1T2X5R5</accession>
<dbReference type="CDD" id="cd19082">
    <property type="entry name" value="AKR_AKR10A1_2"/>
    <property type="match status" value="1"/>
</dbReference>
<dbReference type="Pfam" id="PF00248">
    <property type="entry name" value="Aldo_ket_red"/>
    <property type="match status" value="1"/>
</dbReference>
<dbReference type="InterPro" id="IPR050523">
    <property type="entry name" value="AKR_Detox_Biosynth"/>
</dbReference>
<dbReference type="RefSeq" id="WP_078501265.1">
    <property type="nucleotide sequence ID" value="NZ_MSZX01000009.1"/>
</dbReference>
<evidence type="ECO:0000259" key="2">
    <source>
        <dbReference type="Pfam" id="PF00248"/>
    </source>
</evidence>
<gene>
    <name evidence="3" type="ORF">BVG16_21545</name>
</gene>
<dbReference type="Proteomes" id="UP000190188">
    <property type="component" value="Unassembled WGS sequence"/>
</dbReference>
<organism evidence="3 4">
    <name type="scientific">Paenibacillus selenitireducens</name>
    <dbReference type="NCBI Taxonomy" id="1324314"/>
    <lineage>
        <taxon>Bacteria</taxon>
        <taxon>Bacillati</taxon>
        <taxon>Bacillota</taxon>
        <taxon>Bacilli</taxon>
        <taxon>Bacillales</taxon>
        <taxon>Paenibacillaceae</taxon>
        <taxon>Paenibacillus</taxon>
    </lineage>
</organism>
<dbReference type="PRINTS" id="PR00069">
    <property type="entry name" value="ALDKETRDTASE"/>
</dbReference>
<evidence type="ECO:0000256" key="1">
    <source>
        <dbReference type="ARBA" id="ARBA00023002"/>
    </source>
</evidence>
<reference evidence="3 4" key="1">
    <citation type="submission" date="2017-01" db="EMBL/GenBank/DDBJ databases">
        <title>Genome analysis of Paenibacillus selenitrireducens ES3-24.</title>
        <authorList>
            <person name="Xu D."/>
            <person name="Yao R."/>
            <person name="Zheng S."/>
        </authorList>
    </citation>
    <scope>NUCLEOTIDE SEQUENCE [LARGE SCALE GENOMIC DNA]</scope>
    <source>
        <strain evidence="3 4">ES3-24</strain>
    </source>
</reference>
<proteinExistence type="predicted"/>
<dbReference type="STRING" id="1324314.BVG16_21545"/>
<sequence>MRTIHVQGIQNGQPVTKNVGQLIMGSGNFLRKNDLEHIDRMFDTFLRVGGNMIDTAHQYGRCERAIGQWLETSGRRSELMILTKGAHHDDGESGPRVNPRAITKDLLESLERLRTDFVDLYALHRDDPNVEVGPIMEVLNEHLEAGRIHAIGASNWTHERIQQANDYAKSHGLIGFTFNSANLSLAKCRVPRWEGCVSAGREMCDWHAGNQMPILSWSSQAGGFFTGRFAPDKLEDAEMVNVYYTQENWERYARAEALAQQKGVTRLQIALSYVLHQPFPTAALVGMETIEEVTTSLDGLQIELSPEEIRWLDLLEGGEFIAS</sequence>
<dbReference type="AlphaFoldDB" id="A0A1T2X5R5"/>
<name>A0A1T2X5R5_9BACL</name>
<keyword evidence="1" id="KW-0560">Oxidoreductase</keyword>
<dbReference type="GO" id="GO:0016491">
    <property type="term" value="F:oxidoreductase activity"/>
    <property type="evidence" value="ECO:0007669"/>
    <property type="project" value="UniProtKB-KW"/>
</dbReference>
<protein>
    <submittedName>
        <fullName evidence="3">Aldo/keto reductase</fullName>
    </submittedName>
</protein>